<dbReference type="EMBL" id="CP140151">
    <property type="protein sequence ID" value="WQH08895.1"/>
    <property type="molecule type" value="Genomic_DNA"/>
</dbReference>
<proteinExistence type="predicted"/>
<name>A0ABZ0Y9Z9_9GAMM</name>
<dbReference type="RefSeq" id="WP_246921023.1">
    <property type="nucleotide sequence ID" value="NZ_CP140151.1"/>
</dbReference>
<accession>A0ABZ0Y9Z9</accession>
<dbReference type="Proteomes" id="UP001321908">
    <property type="component" value="Chromosome"/>
</dbReference>
<organism evidence="1 2">
    <name type="scientific">Chromohalobacter canadensis</name>
    <dbReference type="NCBI Taxonomy" id="141389"/>
    <lineage>
        <taxon>Bacteria</taxon>
        <taxon>Pseudomonadati</taxon>
        <taxon>Pseudomonadota</taxon>
        <taxon>Gammaproteobacteria</taxon>
        <taxon>Oceanospirillales</taxon>
        <taxon>Halomonadaceae</taxon>
        <taxon>Chromohalobacter</taxon>
    </lineage>
</organism>
<keyword evidence="2" id="KW-1185">Reference proteome</keyword>
<evidence type="ECO:0000313" key="2">
    <source>
        <dbReference type="Proteomes" id="UP001321908"/>
    </source>
</evidence>
<reference evidence="1 2" key="1">
    <citation type="submission" date="2023-11" db="EMBL/GenBank/DDBJ databases">
        <title>MicrobeMod: A computational toolkit for identifying prokaryotic methylation and restriction-modification with nanopore sequencing.</title>
        <authorList>
            <person name="Crits-Christoph A."/>
            <person name="Kang S.C."/>
            <person name="Lee H."/>
            <person name="Ostrov N."/>
        </authorList>
    </citation>
    <scope>NUCLEOTIDE SEQUENCE [LARGE SCALE GENOMIC DNA]</scope>
    <source>
        <strain evidence="1 2">ATCC 43984</strain>
    </source>
</reference>
<gene>
    <name evidence="1" type="ORF">SR908_15710</name>
</gene>
<sequence length="77" mass="8438">MSNTRITSSSSTILLRDAIRVLGVAADINGNLPDALFWFRNEPIPPFDYQTPEQLVSAGRTDDLVRYVQSLKAGVTG</sequence>
<evidence type="ECO:0000313" key="1">
    <source>
        <dbReference type="EMBL" id="WQH08895.1"/>
    </source>
</evidence>
<evidence type="ECO:0008006" key="3">
    <source>
        <dbReference type="Google" id="ProtNLM"/>
    </source>
</evidence>
<protein>
    <recommendedName>
        <fullName evidence="3">Antitoxin Xre/MbcA/ParS-like toxin-binding domain-containing protein</fullName>
    </recommendedName>
</protein>